<evidence type="ECO:0000313" key="2">
    <source>
        <dbReference type="EMBL" id="KAK8760822.1"/>
    </source>
</evidence>
<evidence type="ECO:0000256" key="1">
    <source>
        <dbReference type="SAM" id="SignalP"/>
    </source>
</evidence>
<keyword evidence="3" id="KW-1185">Reference proteome</keyword>
<feature type="chain" id="PRO_5042919573" description="M13 family peptidase" evidence="1">
    <location>
        <begin position="22"/>
        <end position="622"/>
    </location>
</feature>
<evidence type="ECO:0000313" key="3">
    <source>
        <dbReference type="Proteomes" id="UP001321473"/>
    </source>
</evidence>
<name>A0AAQ4DED2_AMBAM</name>
<dbReference type="Proteomes" id="UP001321473">
    <property type="component" value="Unassembled WGS sequence"/>
</dbReference>
<feature type="signal peptide" evidence="1">
    <location>
        <begin position="1"/>
        <end position="21"/>
    </location>
</feature>
<gene>
    <name evidence="2" type="ORF">V5799_027913</name>
</gene>
<sequence>MLWILCLIPVVIVACALVITALNVPHRFYASESGDSCCQEYVALLSTIVNRTISPCKSVFDFTCQRYSVQAAPGALLDSPGIDSSWGYKPSNTPAGKVAYQYYRSCVTTAVQGEGLGAQTAATVLEFLNQSIRSPARLIVEISMKYGIKFPVSFLSENMFKAWHYPLPQRMYFNVYHIAVAINPVEVPFLNTEAEKAYLRIRRDARRKVNEALSFNVSERDVDDVGSAFRVAPKKAYTASNLTGLHSLIPALTVEEWRTLLENITRANLTGVVFFNSDKGALKRSLHILMDPASQPRIVVFSLVEATFNILIGAVLEKNRRDMRRRYFAYCQDVSTYVVGPLLIVDKMQTLNAGQPHDVKLQTYFRLITKAVAERARTLVAPEDIDSVRNYVQRTRLLLPSEVFRMDLSLPQLTNDYARNYLVMWKSQWTFFNIALPDDFPRLVVVRSAVGWLPVSFNNIVLLPIKAYATLNITSALDDVVPLATLGMLMADVVWSSVLRSKWSAETYQRVKRHRMCVDQEKRIQRGTRFYYPKLSLDAALDAARHGHWNATMIFYSHRLLRTSRSQLFFLLVIFHFYCSAAKYSSSVYRRSESNYLFLHSDDFREAFGCSSRPAPGDIAGC</sequence>
<comment type="caution">
    <text evidence="2">The sequence shown here is derived from an EMBL/GenBank/DDBJ whole genome shotgun (WGS) entry which is preliminary data.</text>
</comment>
<evidence type="ECO:0008006" key="4">
    <source>
        <dbReference type="Google" id="ProtNLM"/>
    </source>
</evidence>
<reference evidence="2 3" key="1">
    <citation type="journal article" date="2023" name="Arcadia Sci">
        <title>De novo assembly of a long-read Amblyomma americanum tick genome.</title>
        <authorList>
            <person name="Chou S."/>
            <person name="Poskanzer K.E."/>
            <person name="Rollins M."/>
            <person name="Thuy-Boun P.S."/>
        </authorList>
    </citation>
    <scope>NUCLEOTIDE SEQUENCE [LARGE SCALE GENOMIC DNA]</scope>
    <source>
        <strain evidence="2">F_SG_1</strain>
        <tissue evidence="2">Salivary glands</tissue>
    </source>
</reference>
<keyword evidence="1" id="KW-0732">Signal</keyword>
<proteinExistence type="predicted"/>
<accession>A0AAQ4DED2</accession>
<dbReference type="EMBL" id="JARKHS020031852">
    <property type="protein sequence ID" value="KAK8760822.1"/>
    <property type="molecule type" value="Genomic_DNA"/>
</dbReference>
<protein>
    <recommendedName>
        <fullName evidence="4">M13 family peptidase</fullName>
    </recommendedName>
</protein>
<organism evidence="2 3">
    <name type="scientific">Amblyomma americanum</name>
    <name type="common">Lone star tick</name>
    <dbReference type="NCBI Taxonomy" id="6943"/>
    <lineage>
        <taxon>Eukaryota</taxon>
        <taxon>Metazoa</taxon>
        <taxon>Ecdysozoa</taxon>
        <taxon>Arthropoda</taxon>
        <taxon>Chelicerata</taxon>
        <taxon>Arachnida</taxon>
        <taxon>Acari</taxon>
        <taxon>Parasitiformes</taxon>
        <taxon>Ixodida</taxon>
        <taxon>Ixodoidea</taxon>
        <taxon>Ixodidae</taxon>
        <taxon>Amblyomminae</taxon>
        <taxon>Amblyomma</taxon>
    </lineage>
</organism>
<dbReference type="AlphaFoldDB" id="A0AAQ4DED2"/>